<dbReference type="InterPro" id="IPR013096">
    <property type="entry name" value="Cupin_2"/>
</dbReference>
<protein>
    <submittedName>
        <fullName evidence="2">Cupin domain-containing protein</fullName>
    </submittedName>
</protein>
<organism evidence="2 3">
    <name type="scientific">Rhodococcus navarretei</name>
    <dbReference type="NCBI Taxonomy" id="3128981"/>
    <lineage>
        <taxon>Bacteria</taxon>
        <taxon>Bacillati</taxon>
        <taxon>Actinomycetota</taxon>
        <taxon>Actinomycetes</taxon>
        <taxon>Mycobacteriales</taxon>
        <taxon>Nocardiaceae</taxon>
        <taxon>Rhodococcus</taxon>
    </lineage>
</organism>
<dbReference type="Proteomes" id="UP001456513">
    <property type="component" value="Unassembled WGS sequence"/>
</dbReference>
<dbReference type="EMBL" id="JBBPCN010000001">
    <property type="protein sequence ID" value="MEK8073134.1"/>
    <property type="molecule type" value="Genomic_DNA"/>
</dbReference>
<dbReference type="PANTHER" id="PTHR36440:SF1">
    <property type="entry name" value="PUTATIVE (AFU_ORTHOLOGUE AFUA_8G07350)-RELATED"/>
    <property type="match status" value="1"/>
</dbReference>
<sequence length="143" mass="14889">MWFVADTMIYKATAENTGGSFAVIECITTPGGGPPPHIHTNEDEFWTVLDGTFEITIGGATHAAGPGDFAFGLRGIAHSFRNTADTPSQILLGFTPGGIEGFLRESGQPATNNGPAPAIDDAEIARMMLAAPKYGIVLIGPDA</sequence>
<proteinExistence type="predicted"/>
<dbReference type="Gene3D" id="2.60.120.10">
    <property type="entry name" value="Jelly Rolls"/>
    <property type="match status" value="1"/>
</dbReference>
<dbReference type="SUPFAM" id="SSF51182">
    <property type="entry name" value="RmlC-like cupins"/>
    <property type="match status" value="1"/>
</dbReference>
<dbReference type="InterPro" id="IPR014710">
    <property type="entry name" value="RmlC-like_jellyroll"/>
</dbReference>
<keyword evidence="3" id="KW-1185">Reference proteome</keyword>
<evidence type="ECO:0000313" key="2">
    <source>
        <dbReference type="EMBL" id="MEK8073134.1"/>
    </source>
</evidence>
<name>A0ABU9D0K4_9NOCA</name>
<feature type="domain" description="Cupin type-2" evidence="1">
    <location>
        <begin position="29"/>
        <end position="91"/>
    </location>
</feature>
<reference evidence="2 3" key="1">
    <citation type="submission" date="2024-03" db="EMBL/GenBank/DDBJ databases">
        <title>Rhodococcus navarretei sp. nov. and Pseudarthrobacter quantumdoti sp. nov., two new species with the ability to biosynthesize Quantum Dots isolated from soil samples at Union Glacier, Antarctica.</title>
        <authorList>
            <person name="Vargas M."/>
        </authorList>
    </citation>
    <scope>NUCLEOTIDE SEQUENCE [LARGE SCALE GENOMIC DNA]</scope>
    <source>
        <strain evidence="2 3">EXRC-4A-4</strain>
    </source>
</reference>
<gene>
    <name evidence="2" type="ORF">AABD04_20005</name>
</gene>
<comment type="caution">
    <text evidence="2">The sequence shown here is derived from an EMBL/GenBank/DDBJ whole genome shotgun (WGS) entry which is preliminary data.</text>
</comment>
<evidence type="ECO:0000259" key="1">
    <source>
        <dbReference type="Pfam" id="PF07883"/>
    </source>
</evidence>
<evidence type="ECO:0000313" key="3">
    <source>
        <dbReference type="Proteomes" id="UP001456513"/>
    </source>
</evidence>
<dbReference type="PANTHER" id="PTHR36440">
    <property type="entry name" value="PUTATIVE (AFU_ORTHOLOGUE AFUA_8G07350)-RELATED"/>
    <property type="match status" value="1"/>
</dbReference>
<accession>A0ABU9D0K4</accession>
<dbReference type="InterPro" id="IPR053146">
    <property type="entry name" value="QDO-like"/>
</dbReference>
<dbReference type="Pfam" id="PF07883">
    <property type="entry name" value="Cupin_2"/>
    <property type="match status" value="1"/>
</dbReference>
<dbReference type="InterPro" id="IPR011051">
    <property type="entry name" value="RmlC_Cupin_sf"/>
</dbReference>
<dbReference type="RefSeq" id="WP_314142761.1">
    <property type="nucleotide sequence ID" value="NZ_JBBPCN010000001.1"/>
</dbReference>